<proteinExistence type="predicted"/>
<dbReference type="KEGG" id="cput:CONPUDRAFT_144991"/>
<keyword evidence="2" id="KW-1185">Reference proteome</keyword>
<dbReference type="AlphaFoldDB" id="A0A5M3MLA1"/>
<evidence type="ECO:0008006" key="3">
    <source>
        <dbReference type="Google" id="ProtNLM"/>
    </source>
</evidence>
<reference evidence="2" key="1">
    <citation type="journal article" date="2012" name="Science">
        <title>The Paleozoic origin of enzymatic lignin decomposition reconstructed from 31 fungal genomes.</title>
        <authorList>
            <person name="Floudas D."/>
            <person name="Binder M."/>
            <person name="Riley R."/>
            <person name="Barry K."/>
            <person name="Blanchette R.A."/>
            <person name="Henrissat B."/>
            <person name="Martinez A.T."/>
            <person name="Otillar R."/>
            <person name="Spatafora J.W."/>
            <person name="Yadav J.S."/>
            <person name="Aerts A."/>
            <person name="Benoit I."/>
            <person name="Boyd A."/>
            <person name="Carlson A."/>
            <person name="Copeland A."/>
            <person name="Coutinho P.M."/>
            <person name="de Vries R.P."/>
            <person name="Ferreira P."/>
            <person name="Findley K."/>
            <person name="Foster B."/>
            <person name="Gaskell J."/>
            <person name="Glotzer D."/>
            <person name="Gorecki P."/>
            <person name="Heitman J."/>
            <person name="Hesse C."/>
            <person name="Hori C."/>
            <person name="Igarashi K."/>
            <person name="Jurgens J.A."/>
            <person name="Kallen N."/>
            <person name="Kersten P."/>
            <person name="Kohler A."/>
            <person name="Kuees U."/>
            <person name="Kumar T.K.A."/>
            <person name="Kuo A."/>
            <person name="LaButti K."/>
            <person name="Larrondo L.F."/>
            <person name="Lindquist E."/>
            <person name="Ling A."/>
            <person name="Lombard V."/>
            <person name="Lucas S."/>
            <person name="Lundell T."/>
            <person name="Martin R."/>
            <person name="McLaughlin D.J."/>
            <person name="Morgenstern I."/>
            <person name="Morin E."/>
            <person name="Murat C."/>
            <person name="Nagy L.G."/>
            <person name="Nolan M."/>
            <person name="Ohm R.A."/>
            <person name="Patyshakuliyeva A."/>
            <person name="Rokas A."/>
            <person name="Ruiz-Duenas F.J."/>
            <person name="Sabat G."/>
            <person name="Salamov A."/>
            <person name="Samejima M."/>
            <person name="Schmutz J."/>
            <person name="Slot J.C."/>
            <person name="St John F."/>
            <person name="Stenlid J."/>
            <person name="Sun H."/>
            <person name="Sun S."/>
            <person name="Syed K."/>
            <person name="Tsang A."/>
            <person name="Wiebenga A."/>
            <person name="Young D."/>
            <person name="Pisabarro A."/>
            <person name="Eastwood D.C."/>
            <person name="Martin F."/>
            <person name="Cullen D."/>
            <person name="Grigoriev I.V."/>
            <person name="Hibbett D.S."/>
        </authorList>
    </citation>
    <scope>NUCLEOTIDE SEQUENCE [LARGE SCALE GENOMIC DNA]</scope>
    <source>
        <strain evidence="2">RWD-64-598 SS2</strain>
    </source>
</reference>
<evidence type="ECO:0000313" key="1">
    <source>
        <dbReference type="EMBL" id="EIW79873.1"/>
    </source>
</evidence>
<sequence length="195" mass="21772">MPLPGDGVLGPVGGGNVRHCFYGQDWDAEMGFKDAKAVERHANTSLVHSAMSPHITPIKLAGEELRWYHSDVSASNFFIDTSSPDDQLQIWMVNFNLVGVLPSSFASYSMHNYRDMFGRDVLALVRERTSCAISPNLRMMSVASGLLVMVGDPSLGLNEEGQDREGPNTKRIKRARKKFLEKKPEFRVYLPDVLD</sequence>
<dbReference type="OMA" id="HHELFGE"/>
<dbReference type="Proteomes" id="UP000053558">
    <property type="component" value="Unassembled WGS sequence"/>
</dbReference>
<gene>
    <name evidence="1" type="ORF">CONPUDRAFT_144991</name>
</gene>
<name>A0A5M3MLA1_CONPW</name>
<dbReference type="OrthoDB" id="3250044at2759"/>
<dbReference type="GeneID" id="19202018"/>
<evidence type="ECO:0000313" key="2">
    <source>
        <dbReference type="Proteomes" id="UP000053558"/>
    </source>
</evidence>
<dbReference type="RefSeq" id="XP_007770205.1">
    <property type="nucleotide sequence ID" value="XM_007772015.1"/>
</dbReference>
<organism evidence="1 2">
    <name type="scientific">Coniophora puteana (strain RWD-64-598)</name>
    <name type="common">Brown rot fungus</name>
    <dbReference type="NCBI Taxonomy" id="741705"/>
    <lineage>
        <taxon>Eukaryota</taxon>
        <taxon>Fungi</taxon>
        <taxon>Dikarya</taxon>
        <taxon>Basidiomycota</taxon>
        <taxon>Agaricomycotina</taxon>
        <taxon>Agaricomycetes</taxon>
        <taxon>Agaricomycetidae</taxon>
        <taxon>Boletales</taxon>
        <taxon>Coniophorineae</taxon>
        <taxon>Coniophoraceae</taxon>
        <taxon>Coniophora</taxon>
    </lineage>
</organism>
<accession>A0A5M3MLA1</accession>
<comment type="caution">
    <text evidence="1">The sequence shown here is derived from an EMBL/GenBank/DDBJ whole genome shotgun (WGS) entry which is preliminary data.</text>
</comment>
<protein>
    <recommendedName>
        <fullName evidence="3">Aminoglycoside phosphotransferase domain-containing protein</fullName>
    </recommendedName>
</protein>
<dbReference type="EMBL" id="JH711580">
    <property type="protein sequence ID" value="EIW79873.1"/>
    <property type="molecule type" value="Genomic_DNA"/>
</dbReference>